<dbReference type="EMBL" id="LT984806">
    <property type="protein sequence ID" value="SPD46671.1"/>
    <property type="molecule type" value="Genomic_DNA"/>
</dbReference>
<dbReference type="Proteomes" id="UP000255168">
    <property type="component" value="Chromosome I"/>
</dbReference>
<accession>A0A375H422</accession>
<sequence>MCIERSQRLRVLIEEGDNVLCCQCSNPWDLSPPAAATSVAERD</sequence>
<dbReference type="AlphaFoldDB" id="A0A375H422"/>
<proteinExistence type="predicted"/>
<evidence type="ECO:0000313" key="2">
    <source>
        <dbReference type="Proteomes" id="UP000255168"/>
    </source>
</evidence>
<gene>
    <name evidence="1" type="ORF">CBM2607_11611</name>
</gene>
<evidence type="ECO:0000313" key="1">
    <source>
        <dbReference type="EMBL" id="SPD46671.1"/>
    </source>
</evidence>
<protein>
    <submittedName>
        <fullName evidence="1">Uncharacterized protein</fullName>
    </submittedName>
</protein>
<name>A0A375H422_9BURK</name>
<organism evidence="1 2">
    <name type="scientific">Cupriavidus neocaledonicus</name>
    <dbReference type="NCBI Taxonomy" id="1040979"/>
    <lineage>
        <taxon>Bacteria</taxon>
        <taxon>Pseudomonadati</taxon>
        <taxon>Pseudomonadota</taxon>
        <taxon>Betaproteobacteria</taxon>
        <taxon>Burkholderiales</taxon>
        <taxon>Burkholderiaceae</taxon>
        <taxon>Cupriavidus</taxon>
    </lineage>
</organism>
<reference evidence="1 2" key="1">
    <citation type="submission" date="2018-01" db="EMBL/GenBank/DDBJ databases">
        <authorList>
            <person name="Clerissi C."/>
        </authorList>
    </citation>
    <scope>NUCLEOTIDE SEQUENCE [LARGE SCALE GENOMIC DNA]</scope>
    <source>
        <strain evidence="1">Cupriavidus taiwanensis STM 6160</strain>
    </source>
</reference>